<dbReference type="PANTHER" id="PTHR16943">
    <property type="entry name" value="2-METHYLCITRATE DEHYDRATASE-RELATED"/>
    <property type="match status" value="1"/>
</dbReference>
<name>A0A948W613_UNCEI</name>
<comment type="caution">
    <text evidence="4">The sequence shown here is derived from an EMBL/GenBank/DDBJ whole genome shotgun (WGS) entry which is preliminary data.</text>
</comment>
<dbReference type="EMBL" id="JAHJDP010000023">
    <property type="protein sequence ID" value="MBU2690146.1"/>
    <property type="molecule type" value="Genomic_DNA"/>
</dbReference>
<sequence length="458" mass="50306">MAEFLSKTLADWASQLKYEHLTDDAIDAAKRFMYDSVGCAIGGARTEDCGIAEALMMSKRAVGQASVFVSGKKTHVIEAAFLNALMIRAMDYNDIYWKQDPSHPSDIIPAALSICEWKGLSGRDLILGIVLAYEIEMRLCEFALPGIRERGWHHATLTAYAAPLVAGRMLNLDAQKMQHALGISACHHLTLGAAVAGKLTMMKNTVDPMATRCGVEGALLAQGGYTGPENVLDGKEGMVHCLGPDWDYSKLINDLGGSFKISQCGMKAYPTEALTHAPITATLDLIKEHSLKADDVKTVHIESIARAADILSDPSKYNPQSKETADHSLPYCISAALSQGRVTPPEFQEDMLFNPKLREQLNKIKVTANPEFEKLFPEIQPCKVTIETIDGRKLEKRIDIPKGDPRDPMTEEELQVKFDALASPSFSVGRRNEIRRAILALDSMENVSDLMRLCTGDL</sequence>
<feature type="domain" description="MmgE/PrpD C-terminal" evidence="3">
    <location>
        <begin position="269"/>
        <end position="441"/>
    </location>
</feature>
<evidence type="ECO:0000313" key="5">
    <source>
        <dbReference type="Proteomes" id="UP000777784"/>
    </source>
</evidence>
<dbReference type="InterPro" id="IPR042188">
    <property type="entry name" value="MmgE/PrpD_sf_2"/>
</dbReference>
<dbReference type="InterPro" id="IPR045336">
    <property type="entry name" value="MmgE_PrpD_N"/>
</dbReference>
<dbReference type="InterPro" id="IPR005656">
    <property type="entry name" value="MmgE_PrpD"/>
</dbReference>
<dbReference type="SUPFAM" id="SSF103378">
    <property type="entry name" value="2-methylcitrate dehydratase PrpD"/>
    <property type="match status" value="1"/>
</dbReference>
<feature type="domain" description="MmgE/PrpD N-terminal" evidence="2">
    <location>
        <begin position="8"/>
        <end position="247"/>
    </location>
</feature>
<organism evidence="4 5">
    <name type="scientific">Eiseniibacteriota bacterium</name>
    <dbReference type="NCBI Taxonomy" id="2212470"/>
    <lineage>
        <taxon>Bacteria</taxon>
        <taxon>Candidatus Eiseniibacteriota</taxon>
    </lineage>
</organism>
<gene>
    <name evidence="4" type="ORF">KJ970_04400</name>
</gene>
<dbReference type="InterPro" id="IPR036148">
    <property type="entry name" value="MmgE/PrpD_sf"/>
</dbReference>
<dbReference type="InterPro" id="IPR042183">
    <property type="entry name" value="MmgE/PrpD_sf_1"/>
</dbReference>
<dbReference type="Pfam" id="PF03972">
    <property type="entry name" value="MmgE_PrpD_N"/>
    <property type="match status" value="1"/>
</dbReference>
<dbReference type="Proteomes" id="UP000777784">
    <property type="component" value="Unassembled WGS sequence"/>
</dbReference>
<dbReference type="Gene3D" id="3.30.1330.120">
    <property type="entry name" value="2-methylcitrate dehydratase PrpD"/>
    <property type="match status" value="1"/>
</dbReference>
<dbReference type="Gene3D" id="1.10.4100.10">
    <property type="entry name" value="2-methylcitrate dehydratase PrpD"/>
    <property type="match status" value="1"/>
</dbReference>
<dbReference type="AlphaFoldDB" id="A0A948W613"/>
<accession>A0A948W613</accession>
<evidence type="ECO:0000313" key="4">
    <source>
        <dbReference type="EMBL" id="MBU2690146.1"/>
    </source>
</evidence>
<dbReference type="PANTHER" id="PTHR16943:SF8">
    <property type="entry name" value="2-METHYLCITRATE DEHYDRATASE"/>
    <property type="match status" value="1"/>
</dbReference>
<evidence type="ECO:0000259" key="2">
    <source>
        <dbReference type="Pfam" id="PF03972"/>
    </source>
</evidence>
<reference evidence="4" key="1">
    <citation type="submission" date="2021-05" db="EMBL/GenBank/DDBJ databases">
        <title>Energy efficiency and biological interactions define the core microbiome of deep oligotrophic groundwater.</title>
        <authorList>
            <person name="Mehrshad M."/>
            <person name="Lopez-Fernandez M."/>
            <person name="Bell E."/>
            <person name="Bernier-Latmani R."/>
            <person name="Bertilsson S."/>
            <person name="Dopson M."/>
        </authorList>
    </citation>
    <scope>NUCLEOTIDE SEQUENCE</scope>
    <source>
        <strain evidence="4">Modern_marine.mb.64</strain>
    </source>
</reference>
<dbReference type="Pfam" id="PF19305">
    <property type="entry name" value="MmgE_PrpD_C"/>
    <property type="match status" value="1"/>
</dbReference>
<protein>
    <submittedName>
        <fullName evidence="4">MmgE/PrpD family protein</fullName>
    </submittedName>
</protein>
<dbReference type="GO" id="GO:0016829">
    <property type="term" value="F:lyase activity"/>
    <property type="evidence" value="ECO:0007669"/>
    <property type="project" value="InterPro"/>
</dbReference>
<evidence type="ECO:0000259" key="3">
    <source>
        <dbReference type="Pfam" id="PF19305"/>
    </source>
</evidence>
<evidence type="ECO:0000256" key="1">
    <source>
        <dbReference type="ARBA" id="ARBA00006174"/>
    </source>
</evidence>
<proteinExistence type="inferred from homology"/>
<comment type="similarity">
    <text evidence="1">Belongs to the PrpD family.</text>
</comment>
<dbReference type="InterPro" id="IPR045337">
    <property type="entry name" value="MmgE_PrpD_C"/>
</dbReference>